<keyword evidence="11" id="KW-1185">Reference proteome</keyword>
<evidence type="ECO:0000259" key="9">
    <source>
        <dbReference type="PROSITE" id="PS50923"/>
    </source>
</evidence>
<feature type="domain" description="Sushi" evidence="9">
    <location>
        <begin position="148"/>
        <end position="208"/>
    </location>
</feature>
<dbReference type="InterPro" id="IPR035976">
    <property type="entry name" value="Sushi/SCR/CCP_sf"/>
</dbReference>
<reference evidence="10" key="1">
    <citation type="submission" date="2025-08" db="UniProtKB">
        <authorList>
            <consortium name="Ensembl"/>
        </authorList>
    </citation>
    <scope>IDENTIFICATION</scope>
</reference>
<dbReference type="OrthoDB" id="8961654at2759"/>
<dbReference type="AlphaFoldDB" id="A0A3Q3IGH8"/>
<keyword evidence="8" id="KW-0732">Signal</keyword>
<feature type="transmembrane region" description="Helical" evidence="7">
    <location>
        <begin position="313"/>
        <end position="335"/>
    </location>
</feature>
<feature type="signal peptide" evidence="8">
    <location>
        <begin position="1"/>
        <end position="28"/>
    </location>
</feature>
<dbReference type="KEGG" id="malb:109974051"/>
<evidence type="ECO:0000256" key="3">
    <source>
        <dbReference type="ARBA" id="ARBA00023157"/>
    </source>
</evidence>
<sequence length="358" mass="38212">MEALLSACGRTGVPCLLLLCLFIWKAAADCPKPQGTESIVLTDDSLLLNAFPVGTVVTLECAYGYEKEGGSETITCTNGDWTELKLTCKKMDCGPPQPQPNMSFNTNAGTLFGAVARVICDKGYQIFGSSYKTCYPTGWSGKARCEIVTCAKPAEVANGKSSWASNDDPKYRETIKFSCNEGYTLVGNDTIVCSETGDYDSLPPQCQGVTTEDRIATKMVTPTPTPTTQEVSSSTDTSSTPTAHSSSTDSSSTPTAHRNKTITTPAVSASAPGGRDILTAGNKSITTVPTPSSIREKVDGALDANKHTDYTPVIISVIGVSLVAAIVVFVLHKLFQRKKGSYDTREDLKPELLQFQNL</sequence>
<dbReference type="RefSeq" id="XP_020479818.1">
    <property type="nucleotide sequence ID" value="XM_020624162.1"/>
</dbReference>
<feature type="domain" description="Sushi" evidence="9">
    <location>
        <begin position="28"/>
        <end position="90"/>
    </location>
</feature>
<dbReference type="SUPFAM" id="SSF57535">
    <property type="entry name" value="Complement control module/SCR domain"/>
    <property type="match status" value="3"/>
</dbReference>
<keyword evidence="1 5" id="KW-0768">Sushi</keyword>
<dbReference type="GeneID" id="109974051"/>
<dbReference type="Gene3D" id="2.10.70.10">
    <property type="entry name" value="Complement Module, domain 1"/>
    <property type="match status" value="3"/>
</dbReference>
<evidence type="ECO:0000256" key="8">
    <source>
        <dbReference type="SAM" id="SignalP"/>
    </source>
</evidence>
<evidence type="ECO:0000313" key="11">
    <source>
        <dbReference type="Proteomes" id="UP000261600"/>
    </source>
</evidence>
<name>A0A3Q3IGH8_MONAL</name>
<keyword evidence="7" id="KW-0472">Membrane</keyword>
<evidence type="ECO:0000256" key="7">
    <source>
        <dbReference type="SAM" id="Phobius"/>
    </source>
</evidence>
<dbReference type="PANTHER" id="PTHR19325:SF569">
    <property type="entry name" value="COMPLEMENT COMPONENT 4 BINDING PROTEIN, SECRETORY-RELATED"/>
    <property type="match status" value="1"/>
</dbReference>
<dbReference type="InterPro" id="IPR000436">
    <property type="entry name" value="Sushi_SCR_CCP_dom"/>
</dbReference>
<evidence type="ECO:0000256" key="2">
    <source>
        <dbReference type="ARBA" id="ARBA00022737"/>
    </source>
</evidence>
<evidence type="ECO:0000256" key="6">
    <source>
        <dbReference type="SAM" id="MobiDB-lite"/>
    </source>
</evidence>
<keyword evidence="2" id="KW-0677">Repeat</keyword>
<feature type="disulfide bond" evidence="5">
    <location>
        <begin position="61"/>
        <end position="88"/>
    </location>
</feature>
<organism evidence="10 11">
    <name type="scientific">Monopterus albus</name>
    <name type="common">Swamp eel</name>
    <dbReference type="NCBI Taxonomy" id="43700"/>
    <lineage>
        <taxon>Eukaryota</taxon>
        <taxon>Metazoa</taxon>
        <taxon>Chordata</taxon>
        <taxon>Craniata</taxon>
        <taxon>Vertebrata</taxon>
        <taxon>Euteleostomi</taxon>
        <taxon>Actinopterygii</taxon>
        <taxon>Neopterygii</taxon>
        <taxon>Teleostei</taxon>
        <taxon>Neoteleostei</taxon>
        <taxon>Acanthomorphata</taxon>
        <taxon>Anabantaria</taxon>
        <taxon>Synbranchiformes</taxon>
        <taxon>Synbranchidae</taxon>
        <taxon>Monopterus</taxon>
    </lineage>
</organism>
<keyword evidence="7" id="KW-0812">Transmembrane</keyword>
<dbReference type="SMART" id="SM00032">
    <property type="entry name" value="CCP"/>
    <property type="match status" value="3"/>
</dbReference>
<feature type="region of interest" description="Disordered" evidence="6">
    <location>
        <begin position="211"/>
        <end position="291"/>
    </location>
</feature>
<feature type="disulfide bond" evidence="5">
    <location>
        <begin position="150"/>
        <end position="193"/>
    </location>
</feature>
<feature type="chain" id="PRO_5018664626" description="Sushi domain-containing protein" evidence="8">
    <location>
        <begin position="29"/>
        <end position="358"/>
    </location>
</feature>
<dbReference type="STRING" id="43700.ENSMALP00000002274"/>
<dbReference type="CDD" id="cd00033">
    <property type="entry name" value="CCP"/>
    <property type="match status" value="2"/>
</dbReference>
<feature type="disulfide bond" evidence="5">
    <location>
        <begin position="179"/>
        <end position="206"/>
    </location>
</feature>
<evidence type="ECO:0000313" key="10">
    <source>
        <dbReference type="Ensembl" id="ENSMALP00000002274.1"/>
    </source>
</evidence>
<dbReference type="Ensembl" id="ENSMALT00000002338.1">
    <property type="protein sequence ID" value="ENSMALP00000002274.1"/>
    <property type="gene ID" value="ENSMALG00000001706.1"/>
</dbReference>
<dbReference type="InterPro" id="IPR050350">
    <property type="entry name" value="Compl-Cell_Adhes-Reg"/>
</dbReference>
<protein>
    <recommendedName>
        <fullName evidence="9">Sushi domain-containing protein</fullName>
    </recommendedName>
</protein>
<evidence type="ECO:0000256" key="4">
    <source>
        <dbReference type="ARBA" id="ARBA00023180"/>
    </source>
</evidence>
<comment type="caution">
    <text evidence="5">Lacks conserved residue(s) required for the propagation of feature annotation.</text>
</comment>
<keyword evidence="4" id="KW-0325">Glycoprotein</keyword>
<accession>A0A3Q3IGH8</accession>
<evidence type="ECO:0000256" key="5">
    <source>
        <dbReference type="PROSITE-ProRule" id="PRU00302"/>
    </source>
</evidence>
<feature type="compositionally biased region" description="Low complexity" evidence="6">
    <location>
        <begin position="226"/>
        <end position="256"/>
    </location>
</feature>
<keyword evidence="7" id="KW-1133">Transmembrane helix</keyword>
<evidence type="ECO:0000256" key="1">
    <source>
        <dbReference type="ARBA" id="ARBA00022659"/>
    </source>
</evidence>
<dbReference type="RefSeq" id="XP_020479743.1">
    <property type="nucleotide sequence ID" value="XM_020624087.1"/>
</dbReference>
<dbReference type="PANTHER" id="PTHR19325">
    <property type="entry name" value="COMPLEMENT COMPONENT-RELATED SUSHI DOMAIN-CONTAINING"/>
    <property type="match status" value="1"/>
</dbReference>
<proteinExistence type="predicted"/>
<feature type="domain" description="Sushi" evidence="9">
    <location>
        <begin position="91"/>
        <end position="147"/>
    </location>
</feature>
<feature type="compositionally biased region" description="Polar residues" evidence="6">
    <location>
        <begin position="281"/>
        <end position="291"/>
    </location>
</feature>
<dbReference type="PROSITE" id="PS50923">
    <property type="entry name" value="SUSHI"/>
    <property type="match status" value="3"/>
</dbReference>
<dbReference type="Proteomes" id="UP000261600">
    <property type="component" value="Unplaced"/>
</dbReference>
<dbReference type="Pfam" id="PF00084">
    <property type="entry name" value="Sushi"/>
    <property type="match status" value="3"/>
</dbReference>
<keyword evidence="3 5" id="KW-1015">Disulfide bond</keyword>
<reference evidence="10" key="2">
    <citation type="submission" date="2025-09" db="UniProtKB">
        <authorList>
            <consortium name="Ensembl"/>
        </authorList>
    </citation>
    <scope>IDENTIFICATION</scope>
</reference>